<organism evidence="9 10">
    <name type="scientific">Thomasclavelia ramosa DSM 1402</name>
    <dbReference type="NCBI Taxonomy" id="445974"/>
    <lineage>
        <taxon>Bacteria</taxon>
        <taxon>Bacillati</taxon>
        <taxon>Bacillota</taxon>
        <taxon>Erysipelotrichia</taxon>
        <taxon>Erysipelotrichales</taxon>
        <taxon>Coprobacillaceae</taxon>
        <taxon>Thomasclavelia</taxon>
    </lineage>
</organism>
<comment type="subcellular location">
    <subcellularLocation>
        <location evidence="1">Cell membrane</location>
        <topology evidence="1">Multi-pass membrane protein</topology>
    </subcellularLocation>
</comment>
<feature type="domain" description="MgtC/SapB/SrpB/YhiD N-terminal" evidence="8">
    <location>
        <begin position="24"/>
        <end position="142"/>
    </location>
</feature>
<dbReference type="HOGENOM" id="CLU_079292_0_1_9"/>
<sequence>MVGILPFDIKFYIVNHGIWVIRIMIAAFCGCLIGYERSSRNKGAGVRTHAILALGSALIMLVSKYGFIDINEIDGSRIAAQIVSGVGFLGAGVIFVKNGNVSGLTTAAGMWATSGVGMCIGAGLYDIGIITTIILIGLQILFHRGFFLKVTQNNQNIQMEIYYEDYALKDIREVFDKYGIDIHSMKVENLKNKSMFLEMETYVNKGFQKESLVEEMMNKTYFKMLNYY</sequence>
<evidence type="ECO:0000313" key="9">
    <source>
        <dbReference type="EMBL" id="EDS20064.1"/>
    </source>
</evidence>
<dbReference type="Proteomes" id="UP000005798">
    <property type="component" value="Unassembled WGS sequence"/>
</dbReference>
<dbReference type="PRINTS" id="PR01837">
    <property type="entry name" value="MGTCSAPBPROT"/>
</dbReference>
<dbReference type="EMBL" id="ABFX02000002">
    <property type="protein sequence ID" value="EDS20064.1"/>
    <property type="molecule type" value="Genomic_DNA"/>
</dbReference>
<protein>
    <submittedName>
        <fullName evidence="9">Mg2+ transporter-C family protein</fullName>
    </submittedName>
</protein>
<evidence type="ECO:0000256" key="4">
    <source>
        <dbReference type="ARBA" id="ARBA00022692"/>
    </source>
</evidence>
<keyword evidence="10" id="KW-1185">Reference proteome</keyword>
<reference evidence="9" key="2">
    <citation type="submission" date="2014-06" db="EMBL/GenBank/DDBJ databases">
        <title>Draft genome sequence of Clostridium ramosum(DSM 1402).</title>
        <authorList>
            <person name="Sudarsanam P."/>
            <person name="Ley R."/>
            <person name="Guruge J."/>
            <person name="Turnbaugh P.J."/>
            <person name="Mahowald M."/>
            <person name="Liep D."/>
            <person name="Gordon J."/>
        </authorList>
    </citation>
    <scope>NUCLEOTIDE SEQUENCE</scope>
    <source>
        <strain evidence="9">DSM 1402</strain>
    </source>
</reference>
<keyword evidence="3" id="KW-1003">Cell membrane</keyword>
<name>B0N0B4_9FIRM</name>
<feature type="transmembrane region" description="Helical" evidence="7">
    <location>
        <begin position="78"/>
        <end position="95"/>
    </location>
</feature>
<evidence type="ECO:0000256" key="7">
    <source>
        <dbReference type="SAM" id="Phobius"/>
    </source>
</evidence>
<dbReference type="Pfam" id="PF02308">
    <property type="entry name" value="MgtC"/>
    <property type="match status" value="1"/>
</dbReference>
<dbReference type="AlphaFoldDB" id="B0N0B4"/>
<evidence type="ECO:0000256" key="5">
    <source>
        <dbReference type="ARBA" id="ARBA00022989"/>
    </source>
</evidence>
<comment type="similarity">
    <text evidence="2">Belongs to the MgtC/SapB family.</text>
</comment>
<evidence type="ECO:0000256" key="1">
    <source>
        <dbReference type="ARBA" id="ARBA00004651"/>
    </source>
</evidence>
<comment type="caution">
    <text evidence="9">The sequence shown here is derived from an EMBL/GenBank/DDBJ whole genome shotgun (WGS) entry which is preliminary data.</text>
</comment>
<feature type="transmembrane region" description="Helical" evidence="7">
    <location>
        <begin position="47"/>
        <end position="66"/>
    </location>
</feature>
<reference evidence="9" key="1">
    <citation type="submission" date="2007-11" db="EMBL/GenBank/DDBJ databases">
        <authorList>
            <person name="Fulton L."/>
            <person name="Clifton S."/>
            <person name="Fulton B."/>
            <person name="Xu J."/>
            <person name="Minx P."/>
            <person name="Pepin K.H."/>
            <person name="Johnson M."/>
            <person name="Thiruvilangam P."/>
            <person name="Bhonagiri V."/>
            <person name="Nash W.E."/>
            <person name="Mardis E.R."/>
            <person name="Wilson R.K."/>
        </authorList>
    </citation>
    <scope>NUCLEOTIDE SEQUENCE [LARGE SCALE GENOMIC DNA]</scope>
    <source>
        <strain evidence="9">DSM 1402</strain>
    </source>
</reference>
<dbReference type="GO" id="GO:0005886">
    <property type="term" value="C:plasma membrane"/>
    <property type="evidence" value="ECO:0007669"/>
    <property type="project" value="UniProtKB-SubCell"/>
</dbReference>
<dbReference type="PANTHER" id="PTHR33778:SF1">
    <property type="entry name" value="MAGNESIUM TRANSPORTER YHID-RELATED"/>
    <property type="match status" value="1"/>
</dbReference>
<gene>
    <name evidence="9" type="ORF">CLORAM_00156</name>
</gene>
<evidence type="ECO:0000256" key="2">
    <source>
        <dbReference type="ARBA" id="ARBA00009298"/>
    </source>
</evidence>
<evidence type="ECO:0000256" key="6">
    <source>
        <dbReference type="ARBA" id="ARBA00023136"/>
    </source>
</evidence>
<feature type="transmembrane region" description="Helical" evidence="7">
    <location>
        <begin position="12"/>
        <end position="35"/>
    </location>
</feature>
<keyword evidence="6 7" id="KW-0472">Membrane</keyword>
<dbReference type="PANTHER" id="PTHR33778">
    <property type="entry name" value="PROTEIN MGTC"/>
    <property type="match status" value="1"/>
</dbReference>
<dbReference type="InterPro" id="IPR049177">
    <property type="entry name" value="MgtC_SapB_SrpB_YhiD_N"/>
</dbReference>
<keyword evidence="4 7" id="KW-0812">Transmembrane</keyword>
<evidence type="ECO:0000313" key="10">
    <source>
        <dbReference type="Proteomes" id="UP000005798"/>
    </source>
</evidence>
<keyword evidence="5 7" id="KW-1133">Transmembrane helix</keyword>
<proteinExistence type="inferred from homology"/>
<accession>B0N0B4</accession>
<evidence type="ECO:0000259" key="8">
    <source>
        <dbReference type="Pfam" id="PF02308"/>
    </source>
</evidence>
<dbReference type="eggNOG" id="COG1285">
    <property type="taxonomic scope" value="Bacteria"/>
</dbReference>
<feature type="transmembrane region" description="Helical" evidence="7">
    <location>
        <begin position="115"/>
        <end position="142"/>
    </location>
</feature>
<evidence type="ECO:0000256" key="3">
    <source>
        <dbReference type="ARBA" id="ARBA00022475"/>
    </source>
</evidence>
<dbReference type="InterPro" id="IPR003416">
    <property type="entry name" value="MgtC/SapB/SrpB/YhiD_fam"/>
</dbReference>